<evidence type="ECO:0008006" key="5">
    <source>
        <dbReference type="Google" id="ProtNLM"/>
    </source>
</evidence>
<protein>
    <recommendedName>
        <fullName evidence="5">Reverse transcriptase domain-containing protein</fullName>
    </recommendedName>
</protein>
<name>R7VE22_CAPTE</name>
<keyword evidence="4" id="KW-1185">Reference proteome</keyword>
<organism evidence="2">
    <name type="scientific">Capitella teleta</name>
    <name type="common">Polychaete worm</name>
    <dbReference type="NCBI Taxonomy" id="283909"/>
    <lineage>
        <taxon>Eukaryota</taxon>
        <taxon>Metazoa</taxon>
        <taxon>Spiralia</taxon>
        <taxon>Lophotrochozoa</taxon>
        <taxon>Annelida</taxon>
        <taxon>Polychaeta</taxon>
        <taxon>Sedentaria</taxon>
        <taxon>Scolecida</taxon>
        <taxon>Capitellidae</taxon>
        <taxon>Capitella</taxon>
    </lineage>
</organism>
<accession>R7VE22</accession>
<feature type="non-terminal residue" evidence="2">
    <location>
        <position position="1"/>
    </location>
</feature>
<dbReference type="EMBL" id="AMQN01004822">
    <property type="status" value="NOT_ANNOTATED_CDS"/>
    <property type="molecule type" value="Genomic_DNA"/>
</dbReference>
<evidence type="ECO:0000313" key="4">
    <source>
        <dbReference type="Proteomes" id="UP000014760"/>
    </source>
</evidence>
<reference evidence="2 4" key="2">
    <citation type="journal article" date="2013" name="Nature">
        <title>Insights into bilaterian evolution from three spiralian genomes.</title>
        <authorList>
            <person name="Simakov O."/>
            <person name="Marletaz F."/>
            <person name="Cho S.J."/>
            <person name="Edsinger-Gonzales E."/>
            <person name="Havlak P."/>
            <person name="Hellsten U."/>
            <person name="Kuo D.H."/>
            <person name="Larsson T."/>
            <person name="Lv J."/>
            <person name="Arendt D."/>
            <person name="Savage R."/>
            <person name="Osoegawa K."/>
            <person name="de Jong P."/>
            <person name="Grimwood J."/>
            <person name="Chapman J.A."/>
            <person name="Shapiro H."/>
            <person name="Aerts A."/>
            <person name="Otillar R.P."/>
            <person name="Terry A.Y."/>
            <person name="Boore J.L."/>
            <person name="Grigoriev I.V."/>
            <person name="Lindberg D.R."/>
            <person name="Seaver E.C."/>
            <person name="Weisblat D.A."/>
            <person name="Putnam N.H."/>
            <person name="Rokhsar D.S."/>
        </authorList>
    </citation>
    <scope>NUCLEOTIDE SEQUENCE</scope>
    <source>
        <strain evidence="2 4">I ESC-2004</strain>
    </source>
</reference>
<reference evidence="3" key="3">
    <citation type="submission" date="2015-06" db="UniProtKB">
        <authorList>
            <consortium name="EnsemblMetazoa"/>
        </authorList>
    </citation>
    <scope>IDENTIFICATION</scope>
</reference>
<reference evidence="4" key="1">
    <citation type="submission" date="2012-12" db="EMBL/GenBank/DDBJ databases">
        <authorList>
            <person name="Hellsten U."/>
            <person name="Grimwood J."/>
            <person name="Chapman J.A."/>
            <person name="Shapiro H."/>
            <person name="Aerts A."/>
            <person name="Otillar R.P."/>
            <person name="Terry A.Y."/>
            <person name="Boore J.L."/>
            <person name="Simakov O."/>
            <person name="Marletaz F."/>
            <person name="Cho S.-J."/>
            <person name="Edsinger-Gonzales E."/>
            <person name="Havlak P."/>
            <person name="Kuo D.-H."/>
            <person name="Larsson T."/>
            <person name="Lv J."/>
            <person name="Arendt D."/>
            <person name="Savage R."/>
            <person name="Osoegawa K."/>
            <person name="de Jong P."/>
            <person name="Lindberg D.R."/>
            <person name="Seaver E.C."/>
            <person name="Weisblat D.A."/>
            <person name="Putnam N.H."/>
            <person name="Grigoriev I.V."/>
            <person name="Rokhsar D.S."/>
        </authorList>
    </citation>
    <scope>NUCLEOTIDE SEQUENCE</scope>
    <source>
        <strain evidence="4">I ESC-2004</strain>
    </source>
</reference>
<feature type="non-terminal residue" evidence="2">
    <location>
        <position position="74"/>
    </location>
</feature>
<proteinExistence type="predicted"/>
<dbReference type="AlphaFoldDB" id="R7VE22"/>
<dbReference type="HOGENOM" id="CLU_2694864_0_0_1"/>
<evidence type="ECO:0000313" key="3">
    <source>
        <dbReference type="EnsemblMetazoa" id="CapteP64237"/>
    </source>
</evidence>
<dbReference type="EMBL" id="KB298780">
    <property type="protein sequence ID" value="ELU08744.1"/>
    <property type="molecule type" value="Genomic_DNA"/>
</dbReference>
<sequence>ECCQHRTISFMSYITKIRLHTIMMRNINKIKQEVAEEQCGFVVGKGARNAIFILRMLSERGMEMQNDLYLCFID</sequence>
<evidence type="ECO:0000313" key="2">
    <source>
        <dbReference type="EMBL" id="ELU14551.1"/>
    </source>
</evidence>
<dbReference type="OrthoDB" id="6760512at2759"/>
<gene>
    <name evidence="2" type="ORF">CAPTEDRAFT_64237</name>
    <name evidence="1" type="ORF">CAPTEDRAFT_65600</name>
</gene>
<evidence type="ECO:0000313" key="1">
    <source>
        <dbReference type="EMBL" id="ELU08744.1"/>
    </source>
</evidence>
<dbReference type="EMBL" id="KB294418">
    <property type="protein sequence ID" value="ELU14551.1"/>
    <property type="molecule type" value="Genomic_DNA"/>
</dbReference>
<dbReference type="Proteomes" id="UP000014760">
    <property type="component" value="Unassembled WGS sequence"/>
</dbReference>
<dbReference type="EMBL" id="AMQN01006613">
    <property type="status" value="NOT_ANNOTATED_CDS"/>
    <property type="molecule type" value="Genomic_DNA"/>
</dbReference>
<dbReference type="EnsemblMetazoa" id="CapteT65600">
    <property type="protein sequence ID" value="CapteP65600"/>
    <property type="gene ID" value="CapteG65600"/>
</dbReference>
<dbReference type="EnsemblMetazoa" id="CapteT64237">
    <property type="protein sequence ID" value="CapteP64237"/>
    <property type="gene ID" value="CapteG64237"/>
</dbReference>